<proteinExistence type="predicted"/>
<accession>A0A967B7N2</accession>
<dbReference type="RefSeq" id="WP_166315938.1">
    <property type="nucleotide sequence ID" value="NZ_WOTH01000018.1"/>
</dbReference>
<feature type="domain" description="Glycosyltransferase subfamily 4-like N-terminal" evidence="4">
    <location>
        <begin position="20"/>
        <end position="173"/>
    </location>
</feature>
<dbReference type="Gene3D" id="3.40.50.2000">
    <property type="entry name" value="Glycogen Phosphorylase B"/>
    <property type="match status" value="2"/>
</dbReference>
<dbReference type="GO" id="GO:0016757">
    <property type="term" value="F:glycosyltransferase activity"/>
    <property type="evidence" value="ECO:0007669"/>
    <property type="project" value="UniProtKB-KW"/>
</dbReference>
<keyword evidence="6" id="KW-1185">Reference proteome</keyword>
<sequence length="397" mass="43153">MHVPSHRPTILQVLPALESGGVERGTIEMVEAITRGGGQALVASAGGRLAPMVERAGGRHVTLSIGRKSPLAVLSNTLHLKRLIRREKVDLVHARSRIPAWVAHRACRQTGTPFVTTWHGVHNATTRAKKFYNSVLAAGDRVIAISRFIAHRLRSEYDVSEDRLRVIPRGADIRQFDPSRVSGTRMQALLDSWGIEDDSVLILMPGRLTEWKGQGLLLDALALMTRERMTHTPWTCVFVGTAPERSDFPQILAAQAQERGLNGRIRFGGHCADMPAALLLAGLVVVPSLRPEPFGRVVVEAQAMACPVIVAAHGAAMETVTHGETGILFRPGDAADLARMIAATLEASDDQCAAMGQRARDNVLAHYTTRNLQLATLGVYDELLGTHMRKQALASES</sequence>
<protein>
    <submittedName>
        <fullName evidence="5">Glycosyltransferase</fullName>
    </submittedName>
</protein>
<evidence type="ECO:0000259" key="4">
    <source>
        <dbReference type="Pfam" id="PF13439"/>
    </source>
</evidence>
<organism evidence="5 6">
    <name type="scientific">Acetobacter estunensis</name>
    <dbReference type="NCBI Taxonomy" id="104097"/>
    <lineage>
        <taxon>Bacteria</taxon>
        <taxon>Pseudomonadati</taxon>
        <taxon>Pseudomonadota</taxon>
        <taxon>Alphaproteobacteria</taxon>
        <taxon>Acetobacterales</taxon>
        <taxon>Acetobacteraceae</taxon>
        <taxon>Acetobacter</taxon>
    </lineage>
</organism>
<comment type="caution">
    <text evidence="5">The sequence shown here is derived from an EMBL/GenBank/DDBJ whole genome shotgun (WGS) entry which is preliminary data.</text>
</comment>
<dbReference type="PANTHER" id="PTHR12526:SF510">
    <property type="entry name" value="D-INOSITOL 3-PHOSPHATE GLYCOSYLTRANSFERASE"/>
    <property type="match status" value="1"/>
</dbReference>
<name>A0A967B7N2_9PROT</name>
<dbReference type="Pfam" id="PF13439">
    <property type="entry name" value="Glyco_transf_4"/>
    <property type="match status" value="1"/>
</dbReference>
<dbReference type="Pfam" id="PF00534">
    <property type="entry name" value="Glycos_transf_1"/>
    <property type="match status" value="1"/>
</dbReference>
<evidence type="ECO:0000256" key="1">
    <source>
        <dbReference type="ARBA" id="ARBA00022676"/>
    </source>
</evidence>
<evidence type="ECO:0000259" key="3">
    <source>
        <dbReference type="Pfam" id="PF00534"/>
    </source>
</evidence>
<keyword evidence="2" id="KW-0808">Transferase</keyword>
<dbReference type="CDD" id="cd03819">
    <property type="entry name" value="GT4_WavL-like"/>
    <property type="match status" value="1"/>
</dbReference>
<reference evidence="5" key="1">
    <citation type="submission" date="2019-11" db="EMBL/GenBank/DDBJ databases">
        <title>Description of new Acetobacter species.</title>
        <authorList>
            <person name="Cleenwerck I."/>
            <person name="Sombolestani A.S."/>
        </authorList>
    </citation>
    <scope>NUCLEOTIDE SEQUENCE</scope>
    <source>
        <strain evidence="5">LMG 1626</strain>
    </source>
</reference>
<dbReference type="EMBL" id="WOTH01000018">
    <property type="protein sequence ID" value="NHO54240.1"/>
    <property type="molecule type" value="Genomic_DNA"/>
</dbReference>
<feature type="domain" description="Glycosyl transferase family 1" evidence="3">
    <location>
        <begin position="191"/>
        <end position="360"/>
    </location>
</feature>
<dbReference type="InterPro" id="IPR028098">
    <property type="entry name" value="Glyco_trans_4-like_N"/>
</dbReference>
<dbReference type="AlphaFoldDB" id="A0A967B7N2"/>
<dbReference type="Proteomes" id="UP000597459">
    <property type="component" value="Unassembled WGS sequence"/>
</dbReference>
<keyword evidence="1" id="KW-0328">Glycosyltransferase</keyword>
<dbReference type="InterPro" id="IPR001296">
    <property type="entry name" value="Glyco_trans_1"/>
</dbReference>
<dbReference type="SUPFAM" id="SSF53756">
    <property type="entry name" value="UDP-Glycosyltransferase/glycogen phosphorylase"/>
    <property type="match status" value="1"/>
</dbReference>
<evidence type="ECO:0000256" key="2">
    <source>
        <dbReference type="ARBA" id="ARBA00022679"/>
    </source>
</evidence>
<dbReference type="PANTHER" id="PTHR12526">
    <property type="entry name" value="GLYCOSYLTRANSFERASE"/>
    <property type="match status" value="1"/>
</dbReference>
<evidence type="ECO:0000313" key="5">
    <source>
        <dbReference type="EMBL" id="NHO54240.1"/>
    </source>
</evidence>
<gene>
    <name evidence="5" type="ORF">GOB87_09775</name>
</gene>
<evidence type="ECO:0000313" key="6">
    <source>
        <dbReference type="Proteomes" id="UP000597459"/>
    </source>
</evidence>